<evidence type="ECO:0000313" key="1">
    <source>
        <dbReference type="EMBL" id="MBZ0155032.1"/>
    </source>
</evidence>
<protein>
    <submittedName>
        <fullName evidence="1">C-GCAxxG-C-C family protein</fullName>
    </submittedName>
</protein>
<name>A0A953J866_9BACT</name>
<comment type="caution">
    <text evidence="1">The sequence shown here is derived from an EMBL/GenBank/DDBJ whole genome shotgun (WGS) entry which is preliminary data.</text>
</comment>
<dbReference type="Pfam" id="PF09719">
    <property type="entry name" value="C_GCAxxG_C_C"/>
    <property type="match status" value="1"/>
</dbReference>
<reference evidence="1" key="2">
    <citation type="submission" date="2021-08" db="EMBL/GenBank/DDBJ databases">
        <authorList>
            <person name="Dalcin Martins P."/>
        </authorList>
    </citation>
    <scope>NUCLEOTIDE SEQUENCE</scope>
    <source>
        <strain evidence="1">MAG_39</strain>
    </source>
</reference>
<dbReference type="InterPro" id="IPR010181">
    <property type="entry name" value="CGCAxxGCC_motif"/>
</dbReference>
<sequence length="325" mass="34867">MLFLHNIPPVSRDSTLETIPKIVTEWSRLFFSRFRATSGTERDLFKAHGAKTFQGGHFTVKQNGLSHSHVSRRGLLKGAGTLAFGAATIAAGFGSLSAAFAKGGVNEKWPWPYEKLDPGKTAEIAYNEWYRVFCGGAVISSIFSQLGEKIGEPYKSFPIDAFVFLEGGIVGWGTVCGSNAGANIVSNVIIGPRIAGPGSEKGAVIGANIMKWYSETPLPYYTPKEPRIKTAIAKTTSDSPLCHVSVGKWMKASGFPIGSAERKDRCARVTASVAYKLVEDLNAWKDGKYEAKAEWGPVANFGITAQQNCTGCHGSGIPTAPMPAK</sequence>
<dbReference type="PROSITE" id="PS51318">
    <property type="entry name" value="TAT"/>
    <property type="match status" value="1"/>
</dbReference>
<proteinExistence type="predicted"/>
<gene>
    <name evidence="1" type="ORF">K8I29_02310</name>
</gene>
<dbReference type="SUPFAM" id="SSF48695">
    <property type="entry name" value="Multiheme cytochromes"/>
    <property type="match status" value="1"/>
</dbReference>
<dbReference type="EMBL" id="JAIOIV010000018">
    <property type="protein sequence ID" value="MBZ0155032.1"/>
    <property type="molecule type" value="Genomic_DNA"/>
</dbReference>
<dbReference type="AlphaFoldDB" id="A0A953J866"/>
<dbReference type="Proteomes" id="UP000705867">
    <property type="component" value="Unassembled WGS sequence"/>
</dbReference>
<organism evidence="1 2">
    <name type="scientific">Candidatus Nitrobium versatile</name>
    <dbReference type="NCBI Taxonomy" id="2884831"/>
    <lineage>
        <taxon>Bacteria</taxon>
        <taxon>Pseudomonadati</taxon>
        <taxon>Nitrospirota</taxon>
        <taxon>Nitrospiria</taxon>
        <taxon>Nitrospirales</taxon>
        <taxon>Nitrospiraceae</taxon>
        <taxon>Candidatus Nitrobium</taxon>
    </lineage>
</organism>
<accession>A0A953J866</accession>
<reference evidence="1" key="1">
    <citation type="journal article" date="2021" name="bioRxiv">
        <title>Unraveling nitrogen, sulfur and carbon metabolic pathways and microbial community transcriptional responses to substrate deprivation and toxicity stresses in a bioreactor mimicking anoxic brackish coastal sediment conditions.</title>
        <authorList>
            <person name="Martins P.D."/>
            <person name="Echeveste M.J."/>
            <person name="Arshad A."/>
            <person name="Kurth J."/>
            <person name="Ouboter H."/>
            <person name="Jetten M.S.M."/>
            <person name="Welte C.U."/>
        </authorList>
    </citation>
    <scope>NUCLEOTIDE SEQUENCE</scope>
    <source>
        <strain evidence="1">MAG_39</strain>
    </source>
</reference>
<dbReference type="InterPro" id="IPR036280">
    <property type="entry name" value="Multihaem_cyt_sf"/>
</dbReference>
<dbReference type="InterPro" id="IPR006311">
    <property type="entry name" value="TAT_signal"/>
</dbReference>
<evidence type="ECO:0000313" key="2">
    <source>
        <dbReference type="Proteomes" id="UP000705867"/>
    </source>
</evidence>